<proteinExistence type="predicted"/>
<keyword evidence="2" id="KW-1185">Reference proteome</keyword>
<dbReference type="Proteomes" id="UP001165136">
    <property type="component" value="Unassembled WGS sequence"/>
</dbReference>
<name>A0A9W6VFA9_9PSEU</name>
<accession>A0A9W6VFA9</accession>
<evidence type="ECO:0000313" key="1">
    <source>
        <dbReference type="EMBL" id="GLY66620.1"/>
    </source>
</evidence>
<protein>
    <submittedName>
        <fullName evidence="1">Uncharacterized protein</fullName>
    </submittedName>
</protein>
<comment type="caution">
    <text evidence="1">The sequence shown here is derived from an EMBL/GenBank/DDBJ whole genome shotgun (WGS) entry which is preliminary data.</text>
</comment>
<gene>
    <name evidence="1" type="ORF">Atai01_32390</name>
</gene>
<dbReference type="EMBL" id="BSTI01000006">
    <property type="protein sequence ID" value="GLY66620.1"/>
    <property type="molecule type" value="Genomic_DNA"/>
</dbReference>
<sequence>MNDSGAKYAQKPKTSMLAAHSRTAVVIKALRVIVILSQEQIDAVVVTGPGLGAGDANGTNTPDPT</sequence>
<evidence type="ECO:0000313" key="2">
    <source>
        <dbReference type="Proteomes" id="UP001165136"/>
    </source>
</evidence>
<dbReference type="AlphaFoldDB" id="A0A9W6VFA9"/>
<reference evidence="1" key="1">
    <citation type="submission" date="2023-03" db="EMBL/GenBank/DDBJ databases">
        <title>Amycolatopsis taiwanensis NBRC 103393.</title>
        <authorList>
            <person name="Ichikawa N."/>
            <person name="Sato H."/>
            <person name="Tonouchi N."/>
        </authorList>
    </citation>
    <scope>NUCLEOTIDE SEQUENCE</scope>
    <source>
        <strain evidence="1">NBRC 103393</strain>
    </source>
</reference>
<organism evidence="1 2">
    <name type="scientific">Amycolatopsis taiwanensis</name>
    <dbReference type="NCBI Taxonomy" id="342230"/>
    <lineage>
        <taxon>Bacteria</taxon>
        <taxon>Bacillati</taxon>
        <taxon>Actinomycetota</taxon>
        <taxon>Actinomycetes</taxon>
        <taxon>Pseudonocardiales</taxon>
        <taxon>Pseudonocardiaceae</taxon>
        <taxon>Amycolatopsis</taxon>
    </lineage>
</organism>